<comment type="caution">
    <text evidence="12">The sequence shown here is derived from an EMBL/GenBank/DDBJ whole genome shotgun (WGS) entry which is preliminary data.</text>
</comment>
<dbReference type="PROSITE" id="PS00630">
    <property type="entry name" value="IMP_2"/>
    <property type="match status" value="1"/>
</dbReference>
<dbReference type="EC" id="3.1.3.7" evidence="3 11"/>
<dbReference type="InterPro" id="IPR006239">
    <property type="entry name" value="DPNP"/>
</dbReference>
<dbReference type="Gene3D" id="3.40.190.80">
    <property type="match status" value="1"/>
</dbReference>
<comment type="function">
    <text evidence="11">Converts adenosine 3'-phosphate 5'-phosphosulfate (PAPS) to adenosine 5'-phosphosulfate (APS) and 3'(2')-phosphoadenosine 5'-phosphate (PAP) to AMP.</text>
</comment>
<dbReference type="FunFam" id="3.40.190.80:FF:000003">
    <property type="entry name" value="PAP-specific phosphatase HAL2-like"/>
    <property type="match status" value="1"/>
</dbReference>
<organism evidence="12 13">
    <name type="scientific">Trichoglossum hirsutum</name>
    <dbReference type="NCBI Taxonomy" id="265104"/>
    <lineage>
        <taxon>Eukaryota</taxon>
        <taxon>Fungi</taxon>
        <taxon>Dikarya</taxon>
        <taxon>Ascomycota</taxon>
        <taxon>Pezizomycotina</taxon>
        <taxon>Geoglossomycetes</taxon>
        <taxon>Geoglossales</taxon>
        <taxon>Geoglossaceae</taxon>
        <taxon>Trichoglossum</taxon>
    </lineage>
</organism>
<gene>
    <name evidence="12" type="ORF">GP486_004341</name>
</gene>
<dbReference type="AlphaFoldDB" id="A0A9P8LB87"/>
<evidence type="ECO:0000256" key="6">
    <source>
        <dbReference type="ARBA" id="ARBA00022842"/>
    </source>
</evidence>
<comment type="similarity">
    <text evidence="2 11">Belongs to the inositol monophosphatase superfamily.</text>
</comment>
<feature type="binding site" evidence="10">
    <location>
        <position position="139"/>
    </location>
    <ligand>
        <name>Mg(2+)</name>
        <dbReference type="ChEBI" id="CHEBI:18420"/>
        <label>1</label>
        <note>catalytic</note>
    </ligand>
</feature>
<keyword evidence="4 10" id="KW-0479">Metal-binding</keyword>
<dbReference type="Pfam" id="PF00459">
    <property type="entry name" value="Inositol_P"/>
    <property type="match status" value="1"/>
</dbReference>
<keyword evidence="13" id="KW-1185">Reference proteome</keyword>
<dbReference type="PROSITE" id="PS00629">
    <property type="entry name" value="IMP_1"/>
    <property type="match status" value="1"/>
</dbReference>
<dbReference type="SUPFAM" id="SSF56655">
    <property type="entry name" value="Carbohydrate phosphatase"/>
    <property type="match status" value="1"/>
</dbReference>
<dbReference type="EMBL" id="JAGHQM010000672">
    <property type="protein sequence ID" value="KAH0559080.1"/>
    <property type="molecule type" value="Genomic_DNA"/>
</dbReference>
<dbReference type="NCBIfam" id="TIGR01330">
    <property type="entry name" value="bisphos_HAL2"/>
    <property type="match status" value="1"/>
</dbReference>
<feature type="binding site" evidence="10">
    <location>
        <position position="72"/>
    </location>
    <ligand>
        <name>Mg(2+)</name>
        <dbReference type="ChEBI" id="CHEBI:18420"/>
        <label>1</label>
        <note>catalytic</note>
    </ligand>
</feature>
<evidence type="ECO:0000256" key="11">
    <source>
        <dbReference type="RuleBase" id="RU368076"/>
    </source>
</evidence>
<evidence type="ECO:0000256" key="2">
    <source>
        <dbReference type="ARBA" id="ARBA00009759"/>
    </source>
</evidence>
<feature type="binding site" evidence="10">
    <location>
        <position position="299"/>
    </location>
    <ligand>
        <name>Mg(2+)</name>
        <dbReference type="ChEBI" id="CHEBI:18420"/>
        <label>1</label>
        <note>catalytic</note>
    </ligand>
</feature>
<evidence type="ECO:0000256" key="4">
    <source>
        <dbReference type="ARBA" id="ARBA00022723"/>
    </source>
</evidence>
<dbReference type="Gene3D" id="3.30.540.10">
    <property type="entry name" value="Fructose-1,6-Bisphosphatase, subunit A, domain 1"/>
    <property type="match status" value="1"/>
</dbReference>
<dbReference type="Proteomes" id="UP000750711">
    <property type="component" value="Unassembled WGS sequence"/>
</dbReference>
<comment type="catalytic activity">
    <reaction evidence="7">
        <text>adenosine 2',5'-bisphosphate + H2O = AMP + phosphate</text>
        <dbReference type="Rhea" id="RHEA:77643"/>
        <dbReference type="ChEBI" id="CHEBI:15377"/>
        <dbReference type="ChEBI" id="CHEBI:43474"/>
        <dbReference type="ChEBI" id="CHEBI:194156"/>
        <dbReference type="ChEBI" id="CHEBI:456215"/>
        <dbReference type="EC" id="3.1.3.7"/>
    </reaction>
    <physiologicalReaction direction="left-to-right" evidence="7">
        <dbReference type="Rhea" id="RHEA:77644"/>
    </physiologicalReaction>
</comment>
<evidence type="ECO:0000256" key="9">
    <source>
        <dbReference type="ARBA" id="ARBA00044484"/>
    </source>
</evidence>
<dbReference type="PANTHER" id="PTHR43200:SF6">
    <property type="entry name" value="3'(2'),5'-BISPHOSPHATE NUCLEOTIDASE"/>
    <property type="match status" value="1"/>
</dbReference>
<dbReference type="FunFam" id="3.30.540.10:FF:000015">
    <property type="entry name" value="3',5'-bisphosphate nucleotidase"/>
    <property type="match status" value="1"/>
</dbReference>
<evidence type="ECO:0000313" key="12">
    <source>
        <dbReference type="EMBL" id="KAH0559080.1"/>
    </source>
</evidence>
<evidence type="ECO:0000313" key="13">
    <source>
        <dbReference type="Proteomes" id="UP000750711"/>
    </source>
</evidence>
<evidence type="ECO:0000256" key="3">
    <source>
        <dbReference type="ARBA" id="ARBA00012633"/>
    </source>
</evidence>
<feature type="binding site" evidence="10">
    <location>
        <position position="137"/>
    </location>
    <ligand>
        <name>Mg(2+)</name>
        <dbReference type="ChEBI" id="CHEBI:18420"/>
        <label>1</label>
        <note>catalytic</note>
    </ligand>
</feature>
<feature type="binding site" evidence="10">
    <location>
        <position position="140"/>
    </location>
    <ligand>
        <name>Mg(2+)</name>
        <dbReference type="ChEBI" id="CHEBI:18420"/>
        <label>1</label>
        <note>catalytic</note>
    </ligand>
</feature>
<dbReference type="GO" id="GO:0000103">
    <property type="term" value="P:sulfate assimilation"/>
    <property type="evidence" value="ECO:0007669"/>
    <property type="project" value="TreeGrafter"/>
</dbReference>
<dbReference type="InterPro" id="IPR051090">
    <property type="entry name" value="Inositol_monoP_superfamily"/>
</dbReference>
<evidence type="ECO:0000256" key="10">
    <source>
        <dbReference type="PIRSR" id="PIRSR600760-2"/>
    </source>
</evidence>
<comment type="cofactor">
    <cofactor evidence="1 10 11">
        <name>Mg(2+)</name>
        <dbReference type="ChEBI" id="CHEBI:18420"/>
    </cofactor>
</comment>
<accession>A0A9P8LB87</accession>
<name>A0A9P8LB87_9PEZI</name>
<protein>
    <recommendedName>
        <fullName evidence="3 11">3'(2'),5'-bisphosphate nucleotidase</fullName>
        <ecNumber evidence="3 11">3.1.3.7</ecNumber>
    </recommendedName>
</protein>
<reference evidence="12" key="1">
    <citation type="submission" date="2021-03" db="EMBL/GenBank/DDBJ databases">
        <title>Comparative genomics and phylogenomic investigation of the class Geoglossomycetes provide insights into ecological specialization and systematics.</title>
        <authorList>
            <person name="Melie T."/>
            <person name="Pirro S."/>
            <person name="Miller A.N."/>
            <person name="Quandt A."/>
        </authorList>
    </citation>
    <scope>NUCLEOTIDE SEQUENCE</scope>
    <source>
        <strain evidence="12">CAQ_001_2017</strain>
    </source>
</reference>
<evidence type="ECO:0000256" key="8">
    <source>
        <dbReference type="ARBA" id="ARBA00044479"/>
    </source>
</evidence>
<proteinExistence type="inferred from homology"/>
<dbReference type="InterPro" id="IPR020583">
    <property type="entry name" value="Inositol_monoP_metal-BS"/>
</dbReference>
<comment type="catalytic activity">
    <reaction evidence="8">
        <text>adenosine 3',5'-bisphosphate + H2O = AMP + phosphate</text>
        <dbReference type="Rhea" id="RHEA:10040"/>
        <dbReference type="ChEBI" id="CHEBI:15377"/>
        <dbReference type="ChEBI" id="CHEBI:43474"/>
        <dbReference type="ChEBI" id="CHEBI:58343"/>
        <dbReference type="ChEBI" id="CHEBI:456215"/>
        <dbReference type="EC" id="3.1.3.7"/>
    </reaction>
    <physiologicalReaction direction="left-to-right" evidence="8">
        <dbReference type="Rhea" id="RHEA:10041"/>
    </physiologicalReaction>
</comment>
<dbReference type="InterPro" id="IPR020550">
    <property type="entry name" value="Inositol_monophosphatase_CS"/>
</dbReference>
<dbReference type="GO" id="GO:0046872">
    <property type="term" value="F:metal ion binding"/>
    <property type="evidence" value="ECO:0007669"/>
    <property type="project" value="UniProtKB-UniRule"/>
</dbReference>
<sequence length="357" mass="38220">MSLPENYARERRVATLAVQRATIYTQKVFHSLVKGTVSKDDRSPVTIGDFGAQALVIAAIRHNFPDDEVAAEEESSLLRSNPELRDQVWKLVSQVCLPDAEEDSLLGGPLKDENAMLDAIDAGKSTGGNRGRIWALDPIDGTLGFLRGGQYAISLGLIQDGEVVVGVLGCPNLPVDKTARVINSESDREGQNDDGLGAIYSAVAGHGASIRPLARRRGPEEEPIQMREPLSLSVASFCEGVEAAHSSHSQQKAIAERLGIVAPPVRLDSAAKYAVIARGLADIYLRLPRNLSYEENFWDHAAGYLIVKEAGGEVTDAMGRRVDFGKGRTLAANKGIVAAPAGIHGKVLEAVRAVWGS</sequence>
<keyword evidence="5 11" id="KW-0378">Hydrolase</keyword>
<dbReference type="InterPro" id="IPR000760">
    <property type="entry name" value="Inositol_monophosphatase-like"/>
</dbReference>
<dbReference type="GO" id="GO:0008441">
    <property type="term" value="F:3'(2'),5'-bisphosphate nucleotidase activity"/>
    <property type="evidence" value="ECO:0007669"/>
    <property type="project" value="UniProtKB-UniRule"/>
</dbReference>
<dbReference type="GO" id="GO:0043647">
    <property type="term" value="P:inositol phosphate metabolic process"/>
    <property type="evidence" value="ECO:0007669"/>
    <property type="project" value="UniProtKB-UniRule"/>
</dbReference>
<dbReference type="PANTHER" id="PTHR43200">
    <property type="entry name" value="PHOSPHATASE"/>
    <property type="match status" value="1"/>
</dbReference>
<dbReference type="GO" id="GO:0046854">
    <property type="term" value="P:phosphatidylinositol phosphate biosynthetic process"/>
    <property type="evidence" value="ECO:0007669"/>
    <property type="project" value="InterPro"/>
</dbReference>
<evidence type="ECO:0000256" key="1">
    <source>
        <dbReference type="ARBA" id="ARBA00001946"/>
    </source>
</evidence>
<comment type="catalytic activity">
    <reaction evidence="9">
        <text>3'-phosphoadenylyl sulfate + H2O = adenosine 5'-phosphosulfate + phosphate</text>
        <dbReference type="Rhea" id="RHEA:77639"/>
        <dbReference type="ChEBI" id="CHEBI:15377"/>
        <dbReference type="ChEBI" id="CHEBI:43474"/>
        <dbReference type="ChEBI" id="CHEBI:58243"/>
        <dbReference type="ChEBI" id="CHEBI:58339"/>
        <dbReference type="EC" id="3.1.3.7"/>
    </reaction>
    <physiologicalReaction direction="left-to-right" evidence="9">
        <dbReference type="Rhea" id="RHEA:77640"/>
    </physiologicalReaction>
</comment>
<dbReference type="GO" id="GO:0016078">
    <property type="term" value="P:tRNA decay"/>
    <property type="evidence" value="ECO:0007669"/>
    <property type="project" value="UniProtKB-ARBA"/>
</dbReference>
<evidence type="ECO:0000256" key="7">
    <source>
        <dbReference type="ARBA" id="ARBA00044466"/>
    </source>
</evidence>
<keyword evidence="6 10" id="KW-0460">Magnesium</keyword>
<dbReference type="CDD" id="cd01517">
    <property type="entry name" value="PAP_phosphatase"/>
    <property type="match status" value="1"/>
</dbReference>
<evidence type="ECO:0000256" key="5">
    <source>
        <dbReference type="ARBA" id="ARBA00022801"/>
    </source>
</evidence>